<sequence>MSEELISAAEIAATIAGAKLLGDGSVRVTGVSTDARKVRPGELFVGLRGERFDGTDFAGDALGKGAAAVLVSRPVQGSDAPQIVVPDVGRAFSESAAAWRRRFTIPVILVSGSNGKTTTTQMIASVLRAAFGEQGSLATEGNFNNGVGVPITLWRLRRAHRAAVVEAGMSHVGEMAELAAEIAPTVALVNNAQREHQEFLPNVEATAVENGRAIEALPEDGVAVFPADDACAGIWRRDAAGRRTMTFATQPGTAADVTAEVFAMASSTEVRMKTPAGDLMVRLAIAGAHNGRNACAAAACALAAGIPLEAVAEGLRRFRPVARRGVRTMLPSGVLLIDDTYNANPDSMRAAIRVLAGAPAPRVLIAGDMGEVGSRGAEYHEEIGRFAAESGVQKMLCCGTLMACAARAFGPGARHFASFGDLQQQALEEVSAMKGGTVLVKASNFMHFDRIVKALQEGGCRSDQTTN</sequence>
<accession>A0ABS9MRK6</accession>
<evidence type="ECO:0000256" key="10">
    <source>
        <dbReference type="HAMAP-Rule" id="MF_02019"/>
    </source>
</evidence>
<dbReference type="InterPro" id="IPR004101">
    <property type="entry name" value="Mur_ligase_C"/>
</dbReference>
<keyword evidence="16" id="KW-1185">Reference proteome</keyword>
<keyword evidence="6 10" id="KW-0133">Cell shape</keyword>
<comment type="function">
    <text evidence="10 11">Involved in cell wall formation. Catalyzes the final step in the synthesis of UDP-N-acetylmuramoyl-pentapeptide, the precursor of murein.</text>
</comment>
<proteinExistence type="inferred from homology"/>
<dbReference type="SUPFAM" id="SSF63418">
    <property type="entry name" value="MurE/MurF N-terminal domain"/>
    <property type="match status" value="1"/>
</dbReference>
<keyword evidence="1 10" id="KW-0963">Cytoplasm</keyword>
<dbReference type="Gene3D" id="3.40.1190.10">
    <property type="entry name" value="Mur-like, catalytic domain"/>
    <property type="match status" value="1"/>
</dbReference>
<dbReference type="GO" id="GO:0016874">
    <property type="term" value="F:ligase activity"/>
    <property type="evidence" value="ECO:0007669"/>
    <property type="project" value="UniProtKB-KW"/>
</dbReference>
<evidence type="ECO:0000259" key="14">
    <source>
        <dbReference type="Pfam" id="PF08245"/>
    </source>
</evidence>
<evidence type="ECO:0000256" key="6">
    <source>
        <dbReference type="ARBA" id="ARBA00022960"/>
    </source>
</evidence>
<evidence type="ECO:0000256" key="8">
    <source>
        <dbReference type="ARBA" id="ARBA00023306"/>
    </source>
</evidence>
<keyword evidence="7 10" id="KW-0573">Peptidoglycan synthesis</keyword>
<dbReference type="InterPro" id="IPR036565">
    <property type="entry name" value="Mur-like_cat_sf"/>
</dbReference>
<dbReference type="HAMAP" id="MF_02019">
    <property type="entry name" value="MurF"/>
    <property type="match status" value="1"/>
</dbReference>
<dbReference type="InterPro" id="IPR035911">
    <property type="entry name" value="MurE/MurF_N"/>
</dbReference>
<feature type="domain" description="Mur ligase C-terminal" evidence="13">
    <location>
        <begin position="332"/>
        <end position="443"/>
    </location>
</feature>
<dbReference type="RefSeq" id="WP_237978987.1">
    <property type="nucleotide sequence ID" value="NZ_JAKNCT010000008.1"/>
</dbReference>
<evidence type="ECO:0000259" key="12">
    <source>
        <dbReference type="Pfam" id="PF01225"/>
    </source>
</evidence>
<dbReference type="InterPro" id="IPR051046">
    <property type="entry name" value="MurCDEF_CellWall_CoF430Synth"/>
</dbReference>
<dbReference type="InterPro" id="IPR005863">
    <property type="entry name" value="UDP-N-AcMur_synth"/>
</dbReference>
<feature type="domain" description="Mur ligase central" evidence="14">
    <location>
        <begin position="110"/>
        <end position="301"/>
    </location>
</feature>
<evidence type="ECO:0000256" key="4">
    <source>
        <dbReference type="ARBA" id="ARBA00022741"/>
    </source>
</evidence>
<dbReference type="Gene3D" id="3.40.1390.10">
    <property type="entry name" value="MurE/MurF, N-terminal domain"/>
    <property type="match status" value="1"/>
</dbReference>
<dbReference type="EMBL" id="JAKNCT010000008">
    <property type="protein sequence ID" value="MCG5031254.1"/>
    <property type="molecule type" value="Genomic_DNA"/>
</dbReference>
<gene>
    <name evidence="10 15" type="primary">murF</name>
    <name evidence="15" type="ORF">MAF45_07350</name>
</gene>
<dbReference type="InterPro" id="IPR000713">
    <property type="entry name" value="Mur_ligase_N"/>
</dbReference>
<feature type="binding site" evidence="10">
    <location>
        <begin position="112"/>
        <end position="118"/>
    </location>
    <ligand>
        <name>ATP</name>
        <dbReference type="ChEBI" id="CHEBI:30616"/>
    </ligand>
</feature>
<keyword evidence="3 10" id="KW-0132">Cell division</keyword>
<protein>
    <recommendedName>
        <fullName evidence="10 11">UDP-N-acetylmuramoyl-tripeptide--D-alanyl-D-alanine ligase</fullName>
        <ecNumber evidence="10 11">6.3.2.10</ecNumber>
    </recommendedName>
    <alternativeName>
        <fullName evidence="10">D-alanyl-D-alanine-adding enzyme</fullName>
    </alternativeName>
</protein>
<reference evidence="15 16" key="1">
    <citation type="submission" date="2022-02" db="EMBL/GenBank/DDBJ databases">
        <title>Mesosutterella porci, a novel member of the family Sutterellaceae from pig feces.</title>
        <authorList>
            <person name="Wylensek D."/>
            <person name="Clavel T."/>
        </authorList>
    </citation>
    <scope>NUCLEOTIDE SEQUENCE [LARGE SCALE GENOMIC DNA]</scope>
    <source>
        <strain evidence="16">oilRF-744-wt-GAM-9</strain>
    </source>
</reference>
<comment type="pathway">
    <text evidence="10 11">Cell wall biogenesis; peptidoglycan biosynthesis.</text>
</comment>
<comment type="catalytic activity">
    <reaction evidence="10 11">
        <text>D-alanyl-D-alanine + UDP-N-acetyl-alpha-D-muramoyl-L-alanyl-gamma-D-glutamyl-meso-2,6-diaminopimelate + ATP = UDP-N-acetyl-alpha-D-muramoyl-L-alanyl-gamma-D-glutamyl-meso-2,6-diaminopimeloyl-D-alanyl-D-alanine + ADP + phosphate + H(+)</text>
        <dbReference type="Rhea" id="RHEA:28374"/>
        <dbReference type="ChEBI" id="CHEBI:15378"/>
        <dbReference type="ChEBI" id="CHEBI:30616"/>
        <dbReference type="ChEBI" id="CHEBI:43474"/>
        <dbReference type="ChEBI" id="CHEBI:57822"/>
        <dbReference type="ChEBI" id="CHEBI:61386"/>
        <dbReference type="ChEBI" id="CHEBI:83905"/>
        <dbReference type="ChEBI" id="CHEBI:456216"/>
        <dbReference type="EC" id="6.3.2.10"/>
    </reaction>
</comment>
<dbReference type="Pfam" id="PF08245">
    <property type="entry name" value="Mur_ligase_M"/>
    <property type="match status" value="1"/>
</dbReference>
<evidence type="ECO:0000256" key="2">
    <source>
        <dbReference type="ARBA" id="ARBA00022598"/>
    </source>
</evidence>
<evidence type="ECO:0000256" key="7">
    <source>
        <dbReference type="ARBA" id="ARBA00022984"/>
    </source>
</evidence>
<dbReference type="PANTHER" id="PTHR43024">
    <property type="entry name" value="UDP-N-ACETYLMURAMOYL-TRIPEPTIDE--D-ALANYL-D-ALANINE LIGASE"/>
    <property type="match status" value="1"/>
</dbReference>
<keyword evidence="5 10" id="KW-0067">ATP-binding</keyword>
<comment type="subcellular location">
    <subcellularLocation>
        <location evidence="10 11">Cytoplasm</location>
    </subcellularLocation>
</comment>
<dbReference type="InterPro" id="IPR013221">
    <property type="entry name" value="Mur_ligase_cen"/>
</dbReference>
<evidence type="ECO:0000256" key="3">
    <source>
        <dbReference type="ARBA" id="ARBA00022618"/>
    </source>
</evidence>
<evidence type="ECO:0000313" key="16">
    <source>
        <dbReference type="Proteomes" id="UP001297600"/>
    </source>
</evidence>
<keyword evidence="9 10" id="KW-0961">Cell wall biogenesis/degradation</keyword>
<dbReference type="Pfam" id="PF02875">
    <property type="entry name" value="Mur_ligase_C"/>
    <property type="match status" value="1"/>
</dbReference>
<evidence type="ECO:0000256" key="11">
    <source>
        <dbReference type="RuleBase" id="RU004136"/>
    </source>
</evidence>
<feature type="domain" description="Mur ligase N-terminal catalytic" evidence="12">
    <location>
        <begin position="28"/>
        <end position="83"/>
    </location>
</feature>
<organism evidence="15 16">
    <name type="scientific">Mesosutterella porci</name>
    <dbReference type="NCBI Taxonomy" id="2915351"/>
    <lineage>
        <taxon>Bacteria</taxon>
        <taxon>Pseudomonadati</taxon>
        <taxon>Pseudomonadota</taxon>
        <taxon>Betaproteobacteria</taxon>
        <taxon>Burkholderiales</taxon>
        <taxon>Sutterellaceae</taxon>
        <taxon>Mesosutterella</taxon>
    </lineage>
</organism>
<comment type="similarity">
    <text evidence="10">Belongs to the MurCDEF family. MurF subfamily.</text>
</comment>
<dbReference type="Gene3D" id="3.90.190.20">
    <property type="entry name" value="Mur ligase, C-terminal domain"/>
    <property type="match status" value="1"/>
</dbReference>
<keyword evidence="2 10" id="KW-0436">Ligase</keyword>
<evidence type="ECO:0000256" key="9">
    <source>
        <dbReference type="ARBA" id="ARBA00023316"/>
    </source>
</evidence>
<dbReference type="SUPFAM" id="SSF53623">
    <property type="entry name" value="MurD-like peptide ligases, catalytic domain"/>
    <property type="match status" value="1"/>
</dbReference>
<dbReference type="PANTHER" id="PTHR43024:SF1">
    <property type="entry name" value="UDP-N-ACETYLMURAMOYL-TRIPEPTIDE--D-ALANYL-D-ALANINE LIGASE"/>
    <property type="match status" value="1"/>
</dbReference>
<name>A0ABS9MRK6_9BURK</name>
<dbReference type="InterPro" id="IPR036615">
    <property type="entry name" value="Mur_ligase_C_dom_sf"/>
</dbReference>
<dbReference type="SUPFAM" id="SSF53244">
    <property type="entry name" value="MurD-like peptide ligases, peptide-binding domain"/>
    <property type="match status" value="1"/>
</dbReference>
<evidence type="ECO:0000256" key="1">
    <source>
        <dbReference type="ARBA" id="ARBA00022490"/>
    </source>
</evidence>
<dbReference type="EC" id="6.3.2.10" evidence="10 11"/>
<dbReference type="Proteomes" id="UP001297600">
    <property type="component" value="Unassembled WGS sequence"/>
</dbReference>
<evidence type="ECO:0000313" key="15">
    <source>
        <dbReference type="EMBL" id="MCG5031254.1"/>
    </source>
</evidence>
<dbReference type="Pfam" id="PF01225">
    <property type="entry name" value="Mur_ligase"/>
    <property type="match status" value="1"/>
</dbReference>
<keyword evidence="8 10" id="KW-0131">Cell cycle</keyword>
<evidence type="ECO:0000259" key="13">
    <source>
        <dbReference type="Pfam" id="PF02875"/>
    </source>
</evidence>
<evidence type="ECO:0000256" key="5">
    <source>
        <dbReference type="ARBA" id="ARBA00022840"/>
    </source>
</evidence>
<keyword evidence="4 10" id="KW-0547">Nucleotide-binding</keyword>
<comment type="caution">
    <text evidence="15">The sequence shown here is derived from an EMBL/GenBank/DDBJ whole genome shotgun (WGS) entry which is preliminary data.</text>
</comment>
<dbReference type="NCBIfam" id="TIGR01143">
    <property type="entry name" value="murF"/>
    <property type="match status" value="1"/>
</dbReference>